<keyword evidence="4" id="KW-1185">Reference proteome</keyword>
<feature type="compositionally biased region" description="Basic and acidic residues" evidence="2">
    <location>
        <begin position="202"/>
        <end position="221"/>
    </location>
</feature>
<sequence length="959" mass="111285">MFGFFKKTKDDKVRIKRDDTTDDEKQSNSKRDSLTKNKKLTVNISKSPEDVEKKKTLESPKMKHKSEGFKSKPPKSPESPGQRFKNKVLGSPLLRGRRDAKNREFSFDDLSESSATDNSKSEESKQIKGLVSDQKDSNNRKNSDEIDIESKNTGCDLTHQPSGSNSEDSQLSPFGIVLIEPDLEISASQRFTNDSEASNKFQYEKPGDDTKEGEDARKSEDDSLTLKQGSARSLIDRDGTTKSQTTSSTEFLSINTVKMPLKKCTTPEISASVENLKKEYLMEMINKESTIIDLQMKLNQTEVLLKDANQKVSAFEEEKLASMSQHHALGEALEAARQEASSLAEELVKKSSKLNLFEASSHDNARLLAELTARNRSLEQQLQEKTQKVLELDKVVEEGSQMKKRLEDLEKLEADLKERDAYDAERDEEIRMLQEALEEAFEEKLELEAKINMNASRETQLLEDFEWKLHEIERDYKSKVSDAEAKGEERVRQELLEERKTILDERKRVEDQLKEVLHLKSFEAEVVQLRGLVIEQQRAIRVAARQIEQLKNDERILQDHVKKLKKNDEHHSKRVMLDEESLKKRVEEAKQEICGEWEDKFKRECSRLRLELEAIHQEENSLALESLRLEKDQELQDIKTSLESRQRELLSRIVELQDALALKDHNFSRQTELLKSQAERDISDGKKQIEKLIQSHSEEIQRLKNSNETEMNNLFQDCENRISANIESAVREKLEQKKQELEIFYDEKIESLTKHHQSQINALQNLIEEEKQDALTMLEEHYRGQLLMLQDHAHTLQKKITESDAQWQAEIRKLRHVILSKEDELKRLQSELQQSAEIIDSQSTESHILKTSLETVRYELQQLKQLDEILKQENYKLKNDNVVLKQEMVTLLDALNRERQERYEEQQRLETLKEKKDAEVDWRSEDGLSSESPPTGSVIQTPALVCFFLAAFFLYSQWK</sequence>
<feature type="compositionally biased region" description="Polar residues" evidence="2">
    <location>
        <begin position="189"/>
        <end position="201"/>
    </location>
</feature>
<feature type="coiled-coil region" evidence="1">
    <location>
        <begin position="811"/>
        <end position="915"/>
    </location>
</feature>
<evidence type="ECO:0000256" key="1">
    <source>
        <dbReference type="SAM" id="Coils"/>
    </source>
</evidence>
<feature type="coiled-coil region" evidence="1">
    <location>
        <begin position="291"/>
        <end position="450"/>
    </location>
</feature>
<evidence type="ECO:0000313" key="4">
    <source>
        <dbReference type="Proteomes" id="UP001187531"/>
    </source>
</evidence>
<accession>A0AA88L0V4</accession>
<feature type="compositionally biased region" description="Polar residues" evidence="2">
    <location>
        <begin position="151"/>
        <end position="172"/>
    </location>
</feature>
<feature type="compositionally biased region" description="Basic and acidic residues" evidence="2">
    <location>
        <begin position="47"/>
        <end position="70"/>
    </location>
</feature>
<proteinExistence type="predicted"/>
<name>A0AA88L0V4_ARTSF</name>
<feature type="coiled-coil region" evidence="1">
    <location>
        <begin position="492"/>
        <end position="780"/>
    </location>
</feature>
<comment type="caution">
    <text evidence="3">The sequence shown here is derived from an EMBL/GenBank/DDBJ whole genome shotgun (WGS) entry which is preliminary data.</text>
</comment>
<dbReference type="AlphaFoldDB" id="A0AA88L0V4"/>
<feature type="region of interest" description="Disordered" evidence="2">
    <location>
        <begin position="1"/>
        <end position="175"/>
    </location>
</feature>
<feature type="compositionally biased region" description="Basic and acidic residues" evidence="2">
    <location>
        <begin position="133"/>
        <end position="150"/>
    </location>
</feature>
<protein>
    <submittedName>
        <fullName evidence="3">Uncharacterized protein</fullName>
    </submittedName>
</protein>
<gene>
    <name evidence="3" type="ORF">QYM36_011115</name>
</gene>
<reference evidence="3" key="1">
    <citation type="submission" date="2023-07" db="EMBL/GenBank/DDBJ databases">
        <title>Chromosome-level genome assembly of Artemia franciscana.</title>
        <authorList>
            <person name="Jo E."/>
        </authorList>
    </citation>
    <scope>NUCLEOTIDE SEQUENCE</scope>
    <source>
        <tissue evidence="3">Whole body</tissue>
    </source>
</reference>
<dbReference type="Proteomes" id="UP001187531">
    <property type="component" value="Unassembled WGS sequence"/>
</dbReference>
<feature type="compositionally biased region" description="Basic and acidic residues" evidence="2">
    <location>
        <begin position="7"/>
        <end position="35"/>
    </location>
</feature>
<keyword evidence="1" id="KW-0175">Coiled coil</keyword>
<feature type="compositionally biased region" description="Basic and acidic residues" evidence="2">
    <location>
        <begin position="96"/>
        <end position="106"/>
    </location>
</feature>
<feature type="region of interest" description="Disordered" evidence="2">
    <location>
        <begin position="189"/>
        <end position="247"/>
    </location>
</feature>
<dbReference type="EMBL" id="JAVRJZ010000015">
    <property type="protein sequence ID" value="KAK2712317.1"/>
    <property type="molecule type" value="Genomic_DNA"/>
</dbReference>
<evidence type="ECO:0000256" key="2">
    <source>
        <dbReference type="SAM" id="MobiDB-lite"/>
    </source>
</evidence>
<organism evidence="3 4">
    <name type="scientific">Artemia franciscana</name>
    <name type="common">Brine shrimp</name>
    <name type="synonym">Artemia sanfranciscana</name>
    <dbReference type="NCBI Taxonomy" id="6661"/>
    <lineage>
        <taxon>Eukaryota</taxon>
        <taxon>Metazoa</taxon>
        <taxon>Ecdysozoa</taxon>
        <taxon>Arthropoda</taxon>
        <taxon>Crustacea</taxon>
        <taxon>Branchiopoda</taxon>
        <taxon>Anostraca</taxon>
        <taxon>Artemiidae</taxon>
        <taxon>Artemia</taxon>
    </lineage>
</organism>
<evidence type="ECO:0000313" key="3">
    <source>
        <dbReference type="EMBL" id="KAK2712317.1"/>
    </source>
</evidence>